<evidence type="ECO:0000313" key="3">
    <source>
        <dbReference type="EMBL" id="PTX63552.1"/>
    </source>
</evidence>
<dbReference type="AlphaFoldDB" id="A0A2T6C5I2"/>
<keyword evidence="4" id="KW-1185">Reference proteome</keyword>
<feature type="domain" description="Type VI secretion system effector TseH-like" evidence="2">
    <location>
        <begin position="7"/>
        <end position="172"/>
    </location>
</feature>
<evidence type="ECO:0000313" key="4">
    <source>
        <dbReference type="Proteomes" id="UP000244090"/>
    </source>
</evidence>
<organism evidence="3 4">
    <name type="scientific">Kordia periserrulae</name>
    <dbReference type="NCBI Taxonomy" id="701523"/>
    <lineage>
        <taxon>Bacteria</taxon>
        <taxon>Pseudomonadati</taxon>
        <taxon>Bacteroidota</taxon>
        <taxon>Flavobacteriia</taxon>
        <taxon>Flavobacteriales</taxon>
        <taxon>Flavobacteriaceae</taxon>
        <taxon>Kordia</taxon>
    </lineage>
</organism>
<comment type="caution">
    <text evidence="3">The sequence shown here is derived from an EMBL/GenBank/DDBJ whole genome shotgun (WGS) entry which is preliminary data.</text>
</comment>
<dbReference type="Pfam" id="PF20405">
    <property type="entry name" value="DUF6695"/>
    <property type="match status" value="1"/>
</dbReference>
<dbReference type="OrthoDB" id="695573at2"/>
<evidence type="ECO:0000259" key="1">
    <source>
        <dbReference type="Pfam" id="PF20405"/>
    </source>
</evidence>
<dbReference type="RefSeq" id="WP_108112943.1">
    <property type="nucleotide sequence ID" value="NZ_QBKT01000001.1"/>
</dbReference>
<dbReference type="InterPro" id="IPR057382">
    <property type="entry name" value="TseH"/>
</dbReference>
<reference evidence="3 4" key="1">
    <citation type="submission" date="2018-04" db="EMBL/GenBank/DDBJ databases">
        <title>Genomic Encyclopedia of Archaeal and Bacterial Type Strains, Phase II (KMG-II): from individual species to whole genera.</title>
        <authorList>
            <person name="Goeker M."/>
        </authorList>
    </citation>
    <scope>NUCLEOTIDE SEQUENCE [LARGE SCALE GENOMIC DNA]</scope>
    <source>
        <strain evidence="3 4">DSM 25731</strain>
    </source>
</reference>
<dbReference type="InterPro" id="IPR046517">
    <property type="entry name" value="DUF6695"/>
</dbReference>
<name>A0A2T6C5I2_9FLAO</name>
<dbReference type="Proteomes" id="UP000244090">
    <property type="component" value="Unassembled WGS sequence"/>
</dbReference>
<dbReference type="EMBL" id="QBKT01000001">
    <property type="protein sequence ID" value="PTX63552.1"/>
    <property type="molecule type" value="Genomic_DNA"/>
</dbReference>
<gene>
    <name evidence="3" type="ORF">C8N46_101153</name>
</gene>
<proteinExistence type="predicted"/>
<protein>
    <submittedName>
        <fullName evidence="3">Uncharacterized protein</fullName>
    </submittedName>
</protein>
<sequence>MNNTGIILVLAYPETVVRTSTEWYSPYLRFMGMGTKNYVRAGHAALVLIEKVSGELAYYDFGRYVTKLSYGRVRSKERDRELDFPLKATIRNGEIVNLEEILHFLANNPQLTHGEGKMMASICNQVDYDAAATFIQYYMRKGATKYAAFDKNASNCARFVTDTIISATTNSTIKKRLKQSKWFTPSTIGNVVLASTEVHCYEVSGDEIRFFNSTARKVTRRCFLDRLKDFEPTIEGNLQPKKLTILSENAQWLPGIGAGVWFELFPLPAKTYCYRIRRISPNGNVDVDGIFKVNNPDFDWEQPYKFIYDSNCAFCSVLQDDTVFFFTFQEDYQLLVT</sequence>
<dbReference type="Pfam" id="PF25218">
    <property type="entry name" value="TseH"/>
    <property type="match status" value="1"/>
</dbReference>
<feature type="domain" description="DUF6695" evidence="1">
    <location>
        <begin position="250"/>
        <end position="327"/>
    </location>
</feature>
<evidence type="ECO:0000259" key="2">
    <source>
        <dbReference type="Pfam" id="PF25218"/>
    </source>
</evidence>
<accession>A0A2T6C5I2</accession>